<dbReference type="SMART" id="SM00260">
    <property type="entry name" value="CheW"/>
    <property type="match status" value="1"/>
</dbReference>
<dbReference type="PANTHER" id="PTHR22617:SF43">
    <property type="entry name" value="PROTEIN PILI"/>
    <property type="match status" value="1"/>
</dbReference>
<name>A0A1B4XIU3_9GAMM</name>
<dbReference type="InterPro" id="IPR039315">
    <property type="entry name" value="CheW"/>
</dbReference>
<accession>A0A1B4XIU3</accession>
<evidence type="ECO:0000259" key="1">
    <source>
        <dbReference type="PROSITE" id="PS50851"/>
    </source>
</evidence>
<dbReference type="Proteomes" id="UP000243180">
    <property type="component" value="Chromosome"/>
</dbReference>
<dbReference type="Gene3D" id="2.30.30.40">
    <property type="entry name" value="SH3 Domains"/>
    <property type="match status" value="1"/>
</dbReference>
<sequence>MSMAQTRQDPYELLRKMQQESLENAPGLPQEVEATKLWSGVGFRLGDIMLVTPLDHVLEILPPPAMTLVPGVKSWLKGVANVRGNLITIIDLPEYYGKPSVFQDDKARMLIMNVPGLNAGLLVNEVLGLRHFDEELERQDLSGLDDPVLVQLNGAFLRDNVLWGVFDMKSLAESPGFRHVAT</sequence>
<protein>
    <submittedName>
        <fullName evidence="2">Protein PilI</fullName>
    </submittedName>
</protein>
<proteinExistence type="predicted"/>
<dbReference type="InterPro" id="IPR002545">
    <property type="entry name" value="CheW-lke_dom"/>
</dbReference>
<dbReference type="PROSITE" id="PS50851">
    <property type="entry name" value="CHEW"/>
    <property type="match status" value="1"/>
</dbReference>
<dbReference type="AlphaFoldDB" id="A0A1B4XIU3"/>
<evidence type="ECO:0000313" key="3">
    <source>
        <dbReference type="Proteomes" id="UP000243180"/>
    </source>
</evidence>
<dbReference type="EMBL" id="AP014879">
    <property type="protein sequence ID" value="BAV34719.1"/>
    <property type="molecule type" value="Genomic_DNA"/>
</dbReference>
<feature type="domain" description="CheW-like" evidence="1">
    <location>
        <begin position="37"/>
        <end position="177"/>
    </location>
</feature>
<dbReference type="PANTHER" id="PTHR22617">
    <property type="entry name" value="CHEMOTAXIS SENSOR HISTIDINE KINASE-RELATED"/>
    <property type="match status" value="1"/>
</dbReference>
<keyword evidence="3" id="KW-1185">Reference proteome</keyword>
<gene>
    <name evidence="2" type="ORF">SCL_2442</name>
</gene>
<dbReference type="InterPro" id="IPR036061">
    <property type="entry name" value="CheW-like_dom_sf"/>
</dbReference>
<evidence type="ECO:0000313" key="2">
    <source>
        <dbReference type="EMBL" id="BAV34719.1"/>
    </source>
</evidence>
<dbReference type="GO" id="GO:0007165">
    <property type="term" value="P:signal transduction"/>
    <property type="evidence" value="ECO:0007669"/>
    <property type="project" value="InterPro"/>
</dbReference>
<dbReference type="SUPFAM" id="SSF50341">
    <property type="entry name" value="CheW-like"/>
    <property type="match status" value="1"/>
</dbReference>
<dbReference type="KEGG" id="slim:SCL_2442"/>
<reference evidence="2 3" key="1">
    <citation type="submission" date="2015-05" db="EMBL/GenBank/DDBJ databases">
        <title>Complete genome sequence of a sulfur-oxidizing gammaproteobacterium strain HA5.</title>
        <authorList>
            <person name="Miura A."/>
            <person name="Kojima H."/>
            <person name="Fukui M."/>
        </authorList>
    </citation>
    <scope>NUCLEOTIDE SEQUENCE [LARGE SCALE GENOMIC DNA]</scope>
    <source>
        <strain evidence="2 3">HA5</strain>
    </source>
</reference>
<dbReference type="InParanoid" id="A0A1B4XIU3"/>
<organism evidence="2 3">
    <name type="scientific">Sulfuricaulis limicola</name>
    <dbReference type="NCBI Taxonomy" id="1620215"/>
    <lineage>
        <taxon>Bacteria</taxon>
        <taxon>Pseudomonadati</taxon>
        <taxon>Pseudomonadota</taxon>
        <taxon>Gammaproteobacteria</taxon>
        <taxon>Acidiferrobacterales</taxon>
        <taxon>Acidiferrobacteraceae</taxon>
        <taxon>Sulfuricaulis</taxon>
    </lineage>
</organism>
<dbReference type="Gene3D" id="2.40.50.180">
    <property type="entry name" value="CheA-289, Domain 4"/>
    <property type="match status" value="1"/>
</dbReference>
<dbReference type="Pfam" id="PF01584">
    <property type="entry name" value="CheW"/>
    <property type="match status" value="1"/>
</dbReference>
<dbReference type="GO" id="GO:0006935">
    <property type="term" value="P:chemotaxis"/>
    <property type="evidence" value="ECO:0007669"/>
    <property type="project" value="InterPro"/>
</dbReference>
<dbReference type="GO" id="GO:0005829">
    <property type="term" value="C:cytosol"/>
    <property type="evidence" value="ECO:0007669"/>
    <property type="project" value="TreeGrafter"/>
</dbReference>